<dbReference type="KEGG" id="pabo:BCY86_01495"/>
<dbReference type="EMBL" id="CP016908">
    <property type="protein sequence ID" value="APR99502.1"/>
    <property type="molecule type" value="Genomic_DNA"/>
</dbReference>
<sequence>MLSLYSLSHVQVSSKYRDSQFSYTAELNWKVSLGSRFNPLLVRRTGYALSTSETSPTTTKIFDVPPILIHSFAGGAGFKIQAVSAVFLDFLGTLTAPHTLKKDIPYPLDILVSIR</sequence>
<name>A0A1L6MVE8_9BACT</name>
<organism evidence="1 2">
    <name type="scientific">Pajaroellobacter abortibovis</name>
    <dbReference type="NCBI Taxonomy" id="1882918"/>
    <lineage>
        <taxon>Bacteria</taxon>
        <taxon>Pseudomonadati</taxon>
        <taxon>Myxococcota</taxon>
        <taxon>Polyangia</taxon>
        <taxon>Polyangiales</taxon>
        <taxon>Polyangiaceae</taxon>
    </lineage>
</organism>
<evidence type="ECO:0000313" key="2">
    <source>
        <dbReference type="Proteomes" id="UP000185544"/>
    </source>
</evidence>
<evidence type="ECO:0000313" key="1">
    <source>
        <dbReference type="EMBL" id="APR99502.1"/>
    </source>
</evidence>
<proteinExistence type="predicted"/>
<dbReference type="AlphaFoldDB" id="A0A1L6MVE8"/>
<keyword evidence="2" id="KW-1185">Reference proteome</keyword>
<reference evidence="1 2" key="1">
    <citation type="submission" date="2016-08" db="EMBL/GenBank/DDBJ databases">
        <title>Identification and validation of antigenic proteins from Pajaroellobacter abortibovis using de-novo genome sequence assembly and reverse vaccinology.</title>
        <authorList>
            <person name="Welly B.T."/>
            <person name="Miller M.R."/>
            <person name="Stott J.L."/>
            <person name="Blanchard M.T."/>
            <person name="Islas-Trejo A.D."/>
            <person name="O'Rourke S.M."/>
            <person name="Young A.E."/>
            <person name="Medrano J.F."/>
            <person name="Van Eenennaam A.L."/>
        </authorList>
    </citation>
    <scope>NUCLEOTIDE SEQUENCE [LARGE SCALE GENOMIC DNA]</scope>
    <source>
        <strain evidence="1 2">BTF92-0548A/99-0131</strain>
    </source>
</reference>
<gene>
    <name evidence="1" type="ORF">BCY86_01495</name>
</gene>
<accession>A0A1L6MVE8</accession>
<dbReference type="Proteomes" id="UP000185544">
    <property type="component" value="Chromosome"/>
</dbReference>
<protein>
    <submittedName>
        <fullName evidence="1">Uncharacterized protein</fullName>
    </submittedName>
</protein>